<sequence length="285" mass="29559">MQIPEDSPPPPAAAINNGIEVIGPEVIVQRVAPLLGVEDDMKQEADWSNRLSGELSHLVDDAAASIGQSREQVYSGVDALIRARSRRNPDRPHFSIQAIVDTLYNDQSKRFVGRMSELFREVVSAYVKFAEADAASSAAMAASSASSASAASSTSINMLSKLFGLTESGSSTPLPTPSSISTSQSTSSSIETSPTTSAESSTSATPASSSLVQTSTSAVGSTNSPAVSATGGTKHTNTKSRSKTSTSSSDGNDEDDDDDDDEDDDDEDGEDSSGGRPKVTTKKGP</sequence>
<evidence type="ECO:0000313" key="2">
    <source>
        <dbReference type="Proteomes" id="UP001139981"/>
    </source>
</evidence>
<name>A0ACC1M6T6_9FUNG</name>
<organism evidence="1 2">
    <name type="scientific">Coemansia aciculifera</name>
    <dbReference type="NCBI Taxonomy" id="417176"/>
    <lineage>
        <taxon>Eukaryota</taxon>
        <taxon>Fungi</taxon>
        <taxon>Fungi incertae sedis</taxon>
        <taxon>Zoopagomycota</taxon>
        <taxon>Kickxellomycotina</taxon>
        <taxon>Kickxellomycetes</taxon>
        <taxon>Kickxellales</taxon>
        <taxon>Kickxellaceae</taxon>
        <taxon>Coemansia</taxon>
    </lineage>
</organism>
<protein>
    <submittedName>
        <fullName evidence="1">Uncharacterized protein</fullName>
    </submittedName>
</protein>
<dbReference type="Proteomes" id="UP001139981">
    <property type="component" value="Unassembled WGS sequence"/>
</dbReference>
<dbReference type="EMBL" id="JANBVB010000157">
    <property type="protein sequence ID" value="KAJ2896932.1"/>
    <property type="molecule type" value="Genomic_DNA"/>
</dbReference>
<accession>A0ACC1M6T6</accession>
<proteinExistence type="predicted"/>
<gene>
    <name evidence="1" type="ORF">IWW38_001876</name>
</gene>
<reference evidence="1" key="1">
    <citation type="submission" date="2022-07" db="EMBL/GenBank/DDBJ databases">
        <title>Phylogenomic reconstructions and comparative analyses of Kickxellomycotina fungi.</title>
        <authorList>
            <person name="Reynolds N.K."/>
            <person name="Stajich J.E."/>
            <person name="Barry K."/>
            <person name="Grigoriev I.V."/>
            <person name="Crous P."/>
            <person name="Smith M.E."/>
        </authorList>
    </citation>
    <scope>NUCLEOTIDE SEQUENCE</scope>
    <source>
        <strain evidence="1">CBS 190363</strain>
    </source>
</reference>
<keyword evidence="2" id="KW-1185">Reference proteome</keyword>
<comment type="caution">
    <text evidence="1">The sequence shown here is derived from an EMBL/GenBank/DDBJ whole genome shotgun (WGS) entry which is preliminary data.</text>
</comment>
<evidence type="ECO:0000313" key="1">
    <source>
        <dbReference type="EMBL" id="KAJ2896932.1"/>
    </source>
</evidence>